<sequence length="653" mass="68663">MKKTLLLGGMIATAVLANAQQRLVLYEEFSGENCGPCAQINPPFWTFMNNATNQTKAILLKYQVNIPQNPVRPLYDQNPTEADARLSYYGVNSAPNGRLDGRVHHAGVLDPNGQDVGGWPGAFTWTSGQDSMNAEAALVSPFNIVVTPTVSGNTLSATISVTAASAFTGTNMKLRVALAESLHYATPPGNNGEVDFHNVMRKMYPDASGQTFPATWTNGQNQTFNISGTIPQYVDKAADKLFLVVWIQDDANKRIAQAAKSANLPLPALDSKLSIVTPANGSLFCGAANAENKVNLKNTGTTTLTSAEIYYKVGTGAYQMFNWTGSLASGANADVVLGNVAISGSATIVDSVGKVNGTAEINPVNSVVKSSVVSTAAPAALPIASSFESGFAPGWIAMDNNNKVVATPTVRGATWFAVTQPADIKAYDGAWVAVMSCADNATGTTAILTVPYANMAAGAKALDFYYAYAKRNTTGDKLEVVTSTDCGATWQSVWSKASDALATAPATGQQSLFLPTSPDQYKLASVDLTAVTGNTLVGFRSTSAGGNYIWLDKVNLRTGAVTGLEELVSGGTFSLYPNPASDKLNVAFNMAKAATVSFTIVNVVGQQVGQPIVKAFGQGEAKTVIPTNSLTPGIYFLNIATDKGNTQQKFIIK</sequence>
<evidence type="ECO:0000259" key="2">
    <source>
        <dbReference type="Pfam" id="PF18962"/>
    </source>
</evidence>
<name>A0A2P8CSS8_9BACT</name>
<dbReference type="InterPro" id="IPR026444">
    <property type="entry name" value="Secre_tail"/>
</dbReference>
<gene>
    <name evidence="3" type="ORF">B0I18_11649</name>
</gene>
<comment type="caution">
    <text evidence="3">The sequence shown here is derived from an EMBL/GenBank/DDBJ whole genome shotgun (WGS) entry which is preliminary data.</text>
</comment>
<keyword evidence="4" id="KW-1185">Reference proteome</keyword>
<dbReference type="RefSeq" id="WP_106525389.1">
    <property type="nucleotide sequence ID" value="NZ_PYGD01000016.1"/>
</dbReference>
<dbReference type="Pfam" id="PF18962">
    <property type="entry name" value="Por_Secre_tail"/>
    <property type="match status" value="1"/>
</dbReference>
<dbReference type="NCBIfam" id="NF038128">
    <property type="entry name" value="choice_anch_J"/>
    <property type="match status" value="1"/>
</dbReference>
<proteinExistence type="predicted"/>
<evidence type="ECO:0000256" key="1">
    <source>
        <dbReference type="SAM" id="SignalP"/>
    </source>
</evidence>
<dbReference type="OrthoDB" id="6278496at2"/>
<keyword evidence="1" id="KW-0732">Signal</keyword>
<feature type="signal peptide" evidence="1">
    <location>
        <begin position="1"/>
        <end position="19"/>
    </location>
</feature>
<reference evidence="3 4" key="1">
    <citation type="submission" date="2018-03" db="EMBL/GenBank/DDBJ databases">
        <title>Genomic Encyclopedia of Type Strains, Phase III (KMG-III): the genomes of soil and plant-associated and newly described type strains.</title>
        <authorList>
            <person name="Whitman W."/>
        </authorList>
    </citation>
    <scope>NUCLEOTIDE SEQUENCE [LARGE SCALE GENOMIC DNA]</scope>
    <source>
        <strain evidence="3 4">CGMCC 1.12700</strain>
    </source>
</reference>
<dbReference type="NCBIfam" id="TIGR04183">
    <property type="entry name" value="Por_Secre_tail"/>
    <property type="match status" value="1"/>
</dbReference>
<evidence type="ECO:0000313" key="3">
    <source>
        <dbReference type="EMBL" id="PSK88018.1"/>
    </source>
</evidence>
<feature type="chain" id="PRO_5015175488" evidence="1">
    <location>
        <begin position="20"/>
        <end position="653"/>
    </location>
</feature>
<evidence type="ECO:0000313" key="4">
    <source>
        <dbReference type="Proteomes" id="UP000240572"/>
    </source>
</evidence>
<dbReference type="EMBL" id="PYGD01000016">
    <property type="protein sequence ID" value="PSK88018.1"/>
    <property type="molecule type" value="Genomic_DNA"/>
</dbReference>
<protein>
    <submittedName>
        <fullName evidence="3">Putative secreted protein (Por secretion system target)</fullName>
    </submittedName>
</protein>
<accession>A0A2P8CSS8</accession>
<dbReference type="Gene3D" id="2.60.120.200">
    <property type="match status" value="1"/>
</dbReference>
<feature type="domain" description="Secretion system C-terminal sorting" evidence="2">
    <location>
        <begin position="575"/>
        <end position="652"/>
    </location>
</feature>
<dbReference type="AlphaFoldDB" id="A0A2P8CSS8"/>
<dbReference type="InterPro" id="IPR013783">
    <property type="entry name" value="Ig-like_fold"/>
</dbReference>
<dbReference type="Gene3D" id="2.60.40.10">
    <property type="entry name" value="Immunoglobulins"/>
    <property type="match status" value="1"/>
</dbReference>
<organism evidence="3 4">
    <name type="scientific">Taibaiella chishuiensis</name>
    <dbReference type="NCBI Taxonomy" id="1434707"/>
    <lineage>
        <taxon>Bacteria</taxon>
        <taxon>Pseudomonadati</taxon>
        <taxon>Bacteroidota</taxon>
        <taxon>Chitinophagia</taxon>
        <taxon>Chitinophagales</taxon>
        <taxon>Chitinophagaceae</taxon>
        <taxon>Taibaiella</taxon>
    </lineage>
</organism>
<dbReference type="Proteomes" id="UP000240572">
    <property type="component" value="Unassembled WGS sequence"/>
</dbReference>